<feature type="transmembrane region" description="Helical" evidence="11">
    <location>
        <begin position="203"/>
        <end position="221"/>
    </location>
</feature>
<dbReference type="InterPro" id="IPR018108">
    <property type="entry name" value="MCP_transmembrane"/>
</dbReference>
<evidence type="ECO:0000256" key="7">
    <source>
        <dbReference type="ARBA" id="ARBA00023128"/>
    </source>
</evidence>
<organism evidence="12 13">
    <name type="scientific">Mizuhopecten yessoensis</name>
    <name type="common">Japanese scallop</name>
    <name type="synonym">Patinopecten yessoensis</name>
    <dbReference type="NCBI Taxonomy" id="6573"/>
    <lineage>
        <taxon>Eukaryota</taxon>
        <taxon>Metazoa</taxon>
        <taxon>Spiralia</taxon>
        <taxon>Lophotrochozoa</taxon>
        <taxon>Mollusca</taxon>
        <taxon>Bivalvia</taxon>
        <taxon>Autobranchia</taxon>
        <taxon>Pteriomorphia</taxon>
        <taxon>Pectinida</taxon>
        <taxon>Pectinoidea</taxon>
        <taxon>Pectinidae</taxon>
        <taxon>Mizuhopecten</taxon>
    </lineage>
</organism>
<keyword evidence="5" id="KW-0677">Repeat</keyword>
<gene>
    <name evidence="12" type="ORF">KP79_PYT10717</name>
</gene>
<evidence type="ECO:0000256" key="2">
    <source>
        <dbReference type="ARBA" id="ARBA00006375"/>
    </source>
</evidence>
<name>A0A210PPK6_MIZYE</name>
<evidence type="ECO:0000313" key="12">
    <source>
        <dbReference type="EMBL" id="OWF38407.1"/>
    </source>
</evidence>
<feature type="repeat" description="Solcar" evidence="9">
    <location>
        <begin position="100"/>
        <end position="192"/>
    </location>
</feature>
<dbReference type="OrthoDB" id="193856at2759"/>
<evidence type="ECO:0000256" key="10">
    <source>
        <dbReference type="RuleBase" id="RU000488"/>
    </source>
</evidence>
<keyword evidence="4 9" id="KW-0812">Transmembrane</keyword>
<evidence type="ECO:0000256" key="4">
    <source>
        <dbReference type="ARBA" id="ARBA00022692"/>
    </source>
</evidence>
<evidence type="ECO:0000256" key="6">
    <source>
        <dbReference type="ARBA" id="ARBA00022989"/>
    </source>
</evidence>
<comment type="similarity">
    <text evidence="2 10">Belongs to the mitochondrial carrier (TC 2.A.29) family.</text>
</comment>
<dbReference type="PANTHER" id="PTHR45624">
    <property type="entry name" value="MITOCHONDRIAL BASIC AMINO ACIDS TRANSPORTER-RELATED"/>
    <property type="match status" value="1"/>
</dbReference>
<dbReference type="Gene3D" id="1.50.40.10">
    <property type="entry name" value="Mitochondrial carrier domain"/>
    <property type="match status" value="1"/>
</dbReference>
<sequence length="295" mass="32383">MHINIKVGIPICESERSVGVIAGHPFDTVKVQLQVQSAENKYKSLLDCVSTVRKQKLSTGFFRGLSWPMLSAGVINSVYFGVYGYTLKALGGSKEENNAPHYLKILFAGCLGGVVQLIPACPAEVIKVVLQSQIPHGNVQGAKFYKGPLEGAADILRLHGLRGMYRGLPTQCFRDIPANGIYFLVFEFLTFNGSSKLPFIPSAVQNFFAGGIAGVLSWVAIMPFDVVKSRLQADCEGKHFKGFLDCARKCYRQEGLSVFYRGLSMVALRAFPVNAVTFMLYAESMKLLGEEVTYT</sequence>
<dbReference type="EMBL" id="NEDP02005568">
    <property type="protein sequence ID" value="OWF38407.1"/>
    <property type="molecule type" value="Genomic_DNA"/>
</dbReference>
<reference evidence="12 13" key="1">
    <citation type="journal article" date="2017" name="Nat. Ecol. Evol.">
        <title>Scallop genome provides insights into evolution of bilaterian karyotype and development.</title>
        <authorList>
            <person name="Wang S."/>
            <person name="Zhang J."/>
            <person name="Jiao W."/>
            <person name="Li J."/>
            <person name="Xun X."/>
            <person name="Sun Y."/>
            <person name="Guo X."/>
            <person name="Huan P."/>
            <person name="Dong B."/>
            <person name="Zhang L."/>
            <person name="Hu X."/>
            <person name="Sun X."/>
            <person name="Wang J."/>
            <person name="Zhao C."/>
            <person name="Wang Y."/>
            <person name="Wang D."/>
            <person name="Huang X."/>
            <person name="Wang R."/>
            <person name="Lv J."/>
            <person name="Li Y."/>
            <person name="Zhang Z."/>
            <person name="Liu B."/>
            <person name="Lu W."/>
            <person name="Hui Y."/>
            <person name="Liang J."/>
            <person name="Zhou Z."/>
            <person name="Hou R."/>
            <person name="Li X."/>
            <person name="Liu Y."/>
            <person name="Li H."/>
            <person name="Ning X."/>
            <person name="Lin Y."/>
            <person name="Zhao L."/>
            <person name="Xing Q."/>
            <person name="Dou J."/>
            <person name="Li Y."/>
            <person name="Mao J."/>
            <person name="Guo H."/>
            <person name="Dou H."/>
            <person name="Li T."/>
            <person name="Mu C."/>
            <person name="Jiang W."/>
            <person name="Fu Q."/>
            <person name="Fu X."/>
            <person name="Miao Y."/>
            <person name="Liu J."/>
            <person name="Yu Q."/>
            <person name="Li R."/>
            <person name="Liao H."/>
            <person name="Li X."/>
            <person name="Kong Y."/>
            <person name="Jiang Z."/>
            <person name="Chourrout D."/>
            <person name="Li R."/>
            <person name="Bao Z."/>
        </authorList>
    </citation>
    <scope>NUCLEOTIDE SEQUENCE [LARGE SCALE GENOMIC DNA]</scope>
    <source>
        <strain evidence="12 13">PY_sf001</strain>
    </source>
</reference>
<evidence type="ECO:0000256" key="3">
    <source>
        <dbReference type="ARBA" id="ARBA00022448"/>
    </source>
</evidence>
<dbReference type="SUPFAM" id="SSF103506">
    <property type="entry name" value="Mitochondrial carrier"/>
    <property type="match status" value="1"/>
</dbReference>
<evidence type="ECO:0000256" key="5">
    <source>
        <dbReference type="ARBA" id="ARBA00022737"/>
    </source>
</evidence>
<comment type="subcellular location">
    <subcellularLocation>
        <location evidence="1">Mitochondrion membrane</location>
        <topology evidence="1">Multi-pass membrane protein</topology>
    </subcellularLocation>
</comment>
<protein>
    <submittedName>
        <fullName evidence="12">Solute carrier family 25 member 45</fullName>
    </submittedName>
</protein>
<evidence type="ECO:0000313" key="13">
    <source>
        <dbReference type="Proteomes" id="UP000242188"/>
    </source>
</evidence>
<keyword evidence="3 10" id="KW-0813">Transport</keyword>
<dbReference type="Pfam" id="PF00153">
    <property type="entry name" value="Mito_carr"/>
    <property type="match status" value="3"/>
</dbReference>
<accession>A0A210PPK6</accession>
<dbReference type="GO" id="GO:0022857">
    <property type="term" value="F:transmembrane transporter activity"/>
    <property type="evidence" value="ECO:0007669"/>
    <property type="project" value="TreeGrafter"/>
</dbReference>
<dbReference type="PANTHER" id="PTHR45624:SF10">
    <property type="entry name" value="SLC (SOLUTE CARRIER) HOMOLOG"/>
    <property type="match status" value="1"/>
</dbReference>
<dbReference type="AlphaFoldDB" id="A0A210PPK6"/>
<keyword evidence="6 11" id="KW-1133">Transmembrane helix</keyword>
<feature type="transmembrane region" description="Helical" evidence="11">
    <location>
        <begin position="258"/>
        <end position="282"/>
    </location>
</feature>
<keyword evidence="8 9" id="KW-0472">Membrane</keyword>
<evidence type="ECO:0000256" key="9">
    <source>
        <dbReference type="PROSITE-ProRule" id="PRU00282"/>
    </source>
</evidence>
<evidence type="ECO:0000256" key="11">
    <source>
        <dbReference type="SAM" id="Phobius"/>
    </source>
</evidence>
<dbReference type="PROSITE" id="PS50920">
    <property type="entry name" value="SOLCAR"/>
    <property type="match status" value="3"/>
</dbReference>
<dbReference type="InterPro" id="IPR050567">
    <property type="entry name" value="Mitochondrial_Carrier"/>
</dbReference>
<feature type="transmembrane region" description="Helical" evidence="11">
    <location>
        <begin position="64"/>
        <end position="85"/>
    </location>
</feature>
<evidence type="ECO:0000256" key="1">
    <source>
        <dbReference type="ARBA" id="ARBA00004225"/>
    </source>
</evidence>
<comment type="caution">
    <text evidence="12">The sequence shown here is derived from an EMBL/GenBank/DDBJ whole genome shotgun (WGS) entry which is preliminary data.</text>
</comment>
<keyword evidence="13" id="KW-1185">Reference proteome</keyword>
<keyword evidence="7" id="KW-0496">Mitochondrion</keyword>
<feature type="repeat" description="Solcar" evidence="9">
    <location>
        <begin position="10"/>
        <end position="89"/>
    </location>
</feature>
<dbReference type="Proteomes" id="UP000242188">
    <property type="component" value="Unassembled WGS sequence"/>
</dbReference>
<evidence type="ECO:0000256" key="8">
    <source>
        <dbReference type="ARBA" id="ARBA00023136"/>
    </source>
</evidence>
<feature type="repeat" description="Solcar" evidence="9">
    <location>
        <begin position="201"/>
        <end position="287"/>
    </location>
</feature>
<proteinExistence type="inferred from homology"/>
<dbReference type="InterPro" id="IPR023395">
    <property type="entry name" value="MCP_dom_sf"/>
</dbReference>
<dbReference type="GO" id="GO:0031966">
    <property type="term" value="C:mitochondrial membrane"/>
    <property type="evidence" value="ECO:0007669"/>
    <property type="project" value="UniProtKB-SubCell"/>
</dbReference>